<keyword evidence="1 3" id="KW-0175">Coiled coil</keyword>
<dbReference type="PANTHER" id="PTHR46292">
    <property type="entry name" value="COILED-COIL DOMAIN-CONTAINING PROTEIN 102A"/>
    <property type="match status" value="1"/>
</dbReference>
<feature type="compositionally biased region" description="Acidic residues" evidence="4">
    <location>
        <begin position="580"/>
        <end position="600"/>
    </location>
</feature>
<evidence type="ECO:0000259" key="5">
    <source>
        <dbReference type="Pfam" id="PF01576"/>
    </source>
</evidence>
<proteinExistence type="predicted"/>
<dbReference type="EMBL" id="CAAE01007762">
    <property type="protein sequence ID" value="CAF90750.1"/>
    <property type="molecule type" value="Genomic_DNA"/>
</dbReference>
<feature type="compositionally biased region" description="Low complexity" evidence="4">
    <location>
        <begin position="40"/>
        <end position="58"/>
    </location>
</feature>
<organism evidence="6">
    <name type="scientific">Tetraodon nigroviridis</name>
    <name type="common">Spotted green pufferfish</name>
    <name type="synonym">Chelonodon nigroviridis</name>
    <dbReference type="NCBI Taxonomy" id="99883"/>
    <lineage>
        <taxon>Eukaryota</taxon>
        <taxon>Metazoa</taxon>
        <taxon>Chordata</taxon>
        <taxon>Craniata</taxon>
        <taxon>Vertebrata</taxon>
        <taxon>Euteleostomi</taxon>
        <taxon>Actinopterygii</taxon>
        <taxon>Neopterygii</taxon>
        <taxon>Teleostei</taxon>
        <taxon>Neoteleostei</taxon>
        <taxon>Acanthomorphata</taxon>
        <taxon>Eupercaria</taxon>
        <taxon>Tetraodontiformes</taxon>
        <taxon>Tetradontoidea</taxon>
        <taxon>Tetraodontidae</taxon>
        <taxon>Tetraodon</taxon>
    </lineage>
</organism>
<dbReference type="OrthoDB" id="5984396at2759"/>
<dbReference type="GO" id="GO:0016459">
    <property type="term" value="C:myosin complex"/>
    <property type="evidence" value="ECO:0007669"/>
    <property type="project" value="InterPro"/>
</dbReference>
<dbReference type="PANTHER" id="PTHR46292:SF1">
    <property type="entry name" value="COILED-COIL DOMAIN-CONTAINING PROTEIN 102A"/>
    <property type="match status" value="1"/>
</dbReference>
<accession>Q4T8N2</accession>
<dbReference type="KEGG" id="tng:GSTEN00005151G001"/>
<feature type="region of interest" description="Disordered" evidence="4">
    <location>
        <begin position="518"/>
        <end position="539"/>
    </location>
</feature>
<evidence type="ECO:0000256" key="2">
    <source>
        <dbReference type="ARBA" id="ARBA00040149"/>
    </source>
</evidence>
<dbReference type="InterPro" id="IPR002928">
    <property type="entry name" value="Myosin_tail"/>
</dbReference>
<feature type="non-terminal residue" evidence="6">
    <location>
        <position position="600"/>
    </location>
</feature>
<dbReference type="Pfam" id="PF01576">
    <property type="entry name" value="Myosin_tail_1"/>
    <property type="match status" value="1"/>
</dbReference>
<feature type="region of interest" description="Disordered" evidence="4">
    <location>
        <begin position="560"/>
        <end position="600"/>
    </location>
</feature>
<evidence type="ECO:0000313" key="6">
    <source>
        <dbReference type="EMBL" id="CAF90750.1"/>
    </source>
</evidence>
<feature type="compositionally biased region" description="Gly residues" evidence="4">
    <location>
        <begin position="59"/>
        <end position="75"/>
    </location>
</feature>
<reference evidence="6" key="1">
    <citation type="journal article" date="2004" name="Nature">
        <title>Genome duplication in the teleost fish Tetraodon nigroviridis reveals the early vertebrate proto-karyotype.</title>
        <authorList>
            <person name="Jaillon O."/>
            <person name="Aury J.-M."/>
            <person name="Brunet F."/>
            <person name="Petit J.-L."/>
            <person name="Stange-Thomann N."/>
            <person name="Mauceli E."/>
            <person name="Bouneau L."/>
            <person name="Fischer C."/>
            <person name="Ozouf-Costaz C."/>
            <person name="Bernot A."/>
            <person name="Nicaud S."/>
            <person name="Jaffe D."/>
            <person name="Fisher S."/>
            <person name="Lutfalla G."/>
            <person name="Dossat C."/>
            <person name="Segurens B."/>
            <person name="Dasilva C."/>
            <person name="Salanoubat M."/>
            <person name="Levy M."/>
            <person name="Boudet N."/>
            <person name="Castellano S."/>
            <person name="Anthouard V."/>
            <person name="Jubin C."/>
            <person name="Castelli V."/>
            <person name="Katinka M."/>
            <person name="Vacherie B."/>
            <person name="Biemont C."/>
            <person name="Skalli Z."/>
            <person name="Cattolico L."/>
            <person name="Poulain J."/>
            <person name="De Berardinis V."/>
            <person name="Cruaud C."/>
            <person name="Duprat S."/>
            <person name="Brottier P."/>
            <person name="Coutanceau J.-P."/>
            <person name="Gouzy J."/>
            <person name="Parra G."/>
            <person name="Lardier G."/>
            <person name="Chapple C."/>
            <person name="McKernan K.J."/>
            <person name="McEwan P."/>
            <person name="Bosak S."/>
            <person name="Kellis M."/>
            <person name="Volff J.-N."/>
            <person name="Guigo R."/>
            <person name="Zody M.C."/>
            <person name="Mesirov J."/>
            <person name="Lindblad-Toh K."/>
            <person name="Birren B."/>
            <person name="Nusbaum C."/>
            <person name="Kahn D."/>
            <person name="Robinson-Rechavi M."/>
            <person name="Laudet V."/>
            <person name="Schachter V."/>
            <person name="Quetier F."/>
            <person name="Saurin W."/>
            <person name="Scarpelli C."/>
            <person name="Wincker P."/>
            <person name="Lander E.S."/>
            <person name="Weissenbach J."/>
            <person name="Roest Crollius H."/>
        </authorList>
    </citation>
    <scope>NUCLEOTIDE SEQUENCE [LARGE SCALE GENOMIC DNA]</scope>
</reference>
<feature type="region of interest" description="Disordered" evidence="4">
    <location>
        <begin position="155"/>
        <end position="254"/>
    </location>
</feature>
<protein>
    <recommendedName>
        <fullName evidence="2">Coiled-coil domain-containing protein 102A</fullName>
    </recommendedName>
</protein>
<gene>
    <name evidence="6" type="ORF">GSTENG00005151001</name>
</gene>
<feature type="domain" description="Myosin tail" evidence="5">
    <location>
        <begin position="366"/>
        <end position="558"/>
    </location>
</feature>
<evidence type="ECO:0000256" key="4">
    <source>
        <dbReference type="SAM" id="MobiDB-lite"/>
    </source>
</evidence>
<sequence length="600" mass="67728">MNHTPSPHLSDGKGPGGSLLCSLGLGTDRGVRSPDSLSHTPSPTGETTSSSPPLLLSPGLGGIGLGSLGAMGEGSGPDWESREELRLRELEEARARAAQMEKTMRWWSDCTANWREKWSSCGGNRARDEVRQLRQRLDTLTKELSNVRRERQELAVENETLRQGSLRGERTVSPPSPFVAHPGGVSSASVLPTHASPSSPGHADQNPGQAGDEPLGSPEAEPVRDVDLDRQRLSQEKDLVTIEPGLCSRTPEGELKEWDSRSIMGSVNPAALRTLSGASRQERNRQLWEGISTEEEDSGKVNALQLRLDESQKVLLKEREDKLALNKCIERLEAELSQWKLKYEELSKNKQEVLKQLNLLKEIHQDELGRISEDLEDELGARTSMDKKLAELRAEMERLQVENAAEWGRRERLETEKLALERDNKKLRAHAEDLEEQLAKKRRQAASALDCDLKAIQGELFERNKELADLRHVHSKVKKQFQERTTELAHANRRVESHEAEVKKLRLRVEELKKELGQAEDELDESHNQSRKLQRSLDEQVEQTENLQVQLEHLQSRLRRQQQNPGLFGKMRSARFGPDNPDEPTSDMDEEDEELQLQIP</sequence>
<dbReference type="AlphaFoldDB" id="Q4T8N2"/>
<feature type="compositionally biased region" description="Basic and acidic residues" evidence="4">
    <location>
        <begin position="221"/>
        <end position="240"/>
    </location>
</feature>
<feature type="coiled-coil region" evidence="3">
    <location>
        <begin position="315"/>
        <end position="451"/>
    </location>
</feature>
<dbReference type="Gene3D" id="1.10.287.1490">
    <property type="match status" value="1"/>
</dbReference>
<name>Q4T8N2_TETNG</name>
<feature type="region of interest" description="Disordered" evidence="4">
    <location>
        <begin position="1"/>
        <end position="82"/>
    </location>
</feature>
<evidence type="ECO:0000256" key="3">
    <source>
        <dbReference type="SAM" id="Coils"/>
    </source>
</evidence>
<comment type="caution">
    <text evidence="6">The sequence shown here is derived from an EMBL/GenBank/DDBJ whole genome shotgun (WGS) entry which is preliminary data.</text>
</comment>
<reference evidence="6" key="2">
    <citation type="submission" date="2004-02" db="EMBL/GenBank/DDBJ databases">
        <authorList>
            <consortium name="Genoscope"/>
            <consortium name="Whitehead Institute Centre for Genome Research"/>
        </authorList>
    </citation>
    <scope>NUCLEOTIDE SEQUENCE</scope>
</reference>
<feature type="compositionally biased region" description="Polar residues" evidence="4">
    <location>
        <begin position="186"/>
        <end position="199"/>
    </location>
</feature>
<evidence type="ECO:0000256" key="1">
    <source>
        <dbReference type="ARBA" id="ARBA00023054"/>
    </source>
</evidence>